<protein>
    <recommendedName>
        <fullName evidence="2">YrhK domain-containing protein</fullName>
    </recommendedName>
</protein>
<keyword evidence="4" id="KW-1185">Reference proteome</keyword>
<gene>
    <name evidence="3" type="ORF">DPM12_12965</name>
</gene>
<dbReference type="RefSeq" id="WP_112258752.1">
    <property type="nucleotide sequence ID" value="NZ_QMIG01000013.1"/>
</dbReference>
<reference evidence="3 4" key="1">
    <citation type="submission" date="2018-06" db="EMBL/GenBank/DDBJ databases">
        <title>Phytoactinopolyspora halophila sp. nov., a novel halophilic actinomycete isolated from a saline soil in China.</title>
        <authorList>
            <person name="Tang S.-K."/>
        </authorList>
    </citation>
    <scope>NUCLEOTIDE SEQUENCE [LARGE SCALE GENOMIC DNA]</scope>
    <source>
        <strain evidence="3 4">YIM 96934</strain>
    </source>
</reference>
<keyword evidence="1" id="KW-0812">Transmembrane</keyword>
<name>A0A329QMT7_9ACTN</name>
<evidence type="ECO:0000256" key="1">
    <source>
        <dbReference type="SAM" id="Phobius"/>
    </source>
</evidence>
<dbReference type="Pfam" id="PF14145">
    <property type="entry name" value="YrhK"/>
    <property type="match status" value="1"/>
</dbReference>
<dbReference type="EMBL" id="QMIG01000013">
    <property type="protein sequence ID" value="RAW13241.1"/>
    <property type="molecule type" value="Genomic_DNA"/>
</dbReference>
<proteinExistence type="predicted"/>
<evidence type="ECO:0000313" key="3">
    <source>
        <dbReference type="EMBL" id="RAW13241.1"/>
    </source>
</evidence>
<feature type="transmembrane region" description="Helical" evidence="1">
    <location>
        <begin position="55"/>
        <end position="73"/>
    </location>
</feature>
<dbReference type="OrthoDB" id="5519470at2"/>
<keyword evidence="1" id="KW-1133">Transmembrane helix</keyword>
<dbReference type="InterPro" id="IPR025424">
    <property type="entry name" value="YrhK_domain"/>
</dbReference>
<accession>A0A329QMT7</accession>
<evidence type="ECO:0000313" key="4">
    <source>
        <dbReference type="Proteomes" id="UP000250462"/>
    </source>
</evidence>
<dbReference type="Proteomes" id="UP000250462">
    <property type="component" value="Unassembled WGS sequence"/>
</dbReference>
<dbReference type="AlphaFoldDB" id="A0A329QMT7"/>
<evidence type="ECO:0000259" key="2">
    <source>
        <dbReference type="Pfam" id="PF14145"/>
    </source>
</evidence>
<sequence>MSDDAHDRDLILRLGREELVIRRRYETASIVNDILIALWFIVGSIMYFFAAWETAGTWCFLVGSIELLVRPLIRLSRHIHLKRFRTQYAAEAPHDF</sequence>
<comment type="caution">
    <text evidence="3">The sequence shown here is derived from an EMBL/GenBank/DDBJ whole genome shotgun (WGS) entry which is preliminary data.</text>
</comment>
<feature type="transmembrane region" description="Helical" evidence="1">
    <location>
        <begin position="30"/>
        <end position="49"/>
    </location>
</feature>
<feature type="domain" description="YrhK" evidence="2">
    <location>
        <begin position="23"/>
        <end position="79"/>
    </location>
</feature>
<keyword evidence="1" id="KW-0472">Membrane</keyword>
<organism evidence="3 4">
    <name type="scientific">Phytoactinopolyspora halophila</name>
    <dbReference type="NCBI Taxonomy" id="1981511"/>
    <lineage>
        <taxon>Bacteria</taxon>
        <taxon>Bacillati</taxon>
        <taxon>Actinomycetota</taxon>
        <taxon>Actinomycetes</taxon>
        <taxon>Jiangellales</taxon>
        <taxon>Jiangellaceae</taxon>
        <taxon>Phytoactinopolyspora</taxon>
    </lineage>
</organism>